<keyword evidence="5" id="KW-0443">Lipid metabolism</keyword>
<name>A0AAN6XHB4_9PEZI</name>
<comment type="caution">
    <text evidence="8">The sequence shown here is derived from an EMBL/GenBank/DDBJ whole genome shotgun (WGS) entry which is preliminary data.</text>
</comment>
<evidence type="ECO:0000256" key="6">
    <source>
        <dbReference type="ARBA" id="ARBA00023136"/>
    </source>
</evidence>
<feature type="transmembrane region" description="Helical" evidence="7">
    <location>
        <begin position="299"/>
        <end position="328"/>
    </location>
</feature>
<sequence length="399" mass="44498">MSKEKPLPSPDDDDDDDDFALLTHQWTQITSGLRALVTETKNGIYYLLTSRTFQKSLISSVLVLTAGVVLYLFAAVAYIGFYYTYLPKLVHEQEVFLHYGYGQNPLAITPITLLPSQPYDISLSLTLPLTPENTKRGNFMVVIHLLDTEYPPPSPQSLPSDQSKVLYNPQIQINKSTGQTDLVTVLSLPSLLTPSSILLTSARPVILPYTDPLVSLAKRILFLPYHVLFTQRAEATTLTTKLLSQVSFGSRRAKDGKGILPKSMVVEIQAGQGLRVYDCKVSVVAQLRGLRWVMYRYRIFSFLTITTVFWAVEMIALVVAAVFISSWINGSSPPDVDREKRRGIEGWIPPPQSQAQVIMKREEDGDMSDTERTFPTGRGEVPLRYESESGVGGTMTTKV</sequence>
<feature type="non-terminal residue" evidence="8">
    <location>
        <position position="399"/>
    </location>
</feature>
<evidence type="ECO:0000313" key="9">
    <source>
        <dbReference type="Proteomes" id="UP001303160"/>
    </source>
</evidence>
<keyword evidence="3" id="KW-0256">Endoplasmic reticulum</keyword>
<organism evidence="8 9">
    <name type="scientific">Triangularia verruculosa</name>
    <dbReference type="NCBI Taxonomy" id="2587418"/>
    <lineage>
        <taxon>Eukaryota</taxon>
        <taxon>Fungi</taxon>
        <taxon>Dikarya</taxon>
        <taxon>Ascomycota</taxon>
        <taxon>Pezizomycotina</taxon>
        <taxon>Sordariomycetes</taxon>
        <taxon>Sordariomycetidae</taxon>
        <taxon>Sordariales</taxon>
        <taxon>Podosporaceae</taxon>
        <taxon>Triangularia</taxon>
    </lineage>
</organism>
<evidence type="ECO:0000313" key="8">
    <source>
        <dbReference type="EMBL" id="KAK4198587.1"/>
    </source>
</evidence>
<keyword evidence="4 7" id="KW-1133">Transmembrane helix</keyword>
<evidence type="ECO:0000256" key="2">
    <source>
        <dbReference type="ARBA" id="ARBA00022692"/>
    </source>
</evidence>
<dbReference type="PANTHER" id="PTHR21212:SF0">
    <property type="entry name" value="SEIPIN"/>
    <property type="match status" value="1"/>
</dbReference>
<protein>
    <submittedName>
        <fullName evidence="8">Adipose-regulatory protein-domain-containing protein</fullName>
    </submittedName>
</protein>
<dbReference type="EMBL" id="MU863943">
    <property type="protein sequence ID" value="KAK4198587.1"/>
    <property type="molecule type" value="Genomic_DNA"/>
</dbReference>
<dbReference type="PANTHER" id="PTHR21212">
    <property type="entry name" value="BERNARDINELLI-SEIP CONGENITAL LIPODYSTROPHY 2 HOMOLOG BSCL2 PROTEIN"/>
    <property type="match status" value="1"/>
</dbReference>
<dbReference type="GO" id="GO:0006629">
    <property type="term" value="P:lipid metabolic process"/>
    <property type="evidence" value="ECO:0007669"/>
    <property type="project" value="UniProtKB-KW"/>
</dbReference>
<keyword evidence="2 7" id="KW-0812">Transmembrane</keyword>
<dbReference type="CDD" id="cd23995">
    <property type="entry name" value="Seipin_BSCL2_like"/>
    <property type="match status" value="1"/>
</dbReference>
<reference evidence="8" key="2">
    <citation type="submission" date="2023-05" db="EMBL/GenBank/DDBJ databases">
        <authorList>
            <consortium name="Lawrence Berkeley National Laboratory"/>
            <person name="Steindorff A."/>
            <person name="Hensen N."/>
            <person name="Bonometti L."/>
            <person name="Westerberg I."/>
            <person name="Brannstrom I.O."/>
            <person name="Guillou S."/>
            <person name="Cros-Aarteil S."/>
            <person name="Calhoun S."/>
            <person name="Haridas S."/>
            <person name="Kuo A."/>
            <person name="Mondo S."/>
            <person name="Pangilinan J."/>
            <person name="Riley R."/>
            <person name="Labutti K."/>
            <person name="Andreopoulos B."/>
            <person name="Lipzen A."/>
            <person name="Chen C."/>
            <person name="Yanf M."/>
            <person name="Daum C."/>
            <person name="Ng V."/>
            <person name="Clum A."/>
            <person name="Ohm R."/>
            <person name="Martin F."/>
            <person name="Silar P."/>
            <person name="Natvig D."/>
            <person name="Lalanne C."/>
            <person name="Gautier V."/>
            <person name="Ament-Velasquez S.L."/>
            <person name="Kruys A."/>
            <person name="Hutchinson M.I."/>
            <person name="Powell A.J."/>
            <person name="Barry K."/>
            <person name="Miller A.N."/>
            <person name="Grigoriev I.V."/>
            <person name="Debuchy R."/>
            <person name="Gladieux P."/>
            <person name="Thoren M.H."/>
            <person name="Johannesson H."/>
        </authorList>
    </citation>
    <scope>NUCLEOTIDE SEQUENCE</scope>
    <source>
        <strain evidence="8">CBS 315.58</strain>
    </source>
</reference>
<keyword evidence="6 7" id="KW-0472">Membrane</keyword>
<feature type="transmembrane region" description="Helical" evidence="7">
    <location>
        <begin position="57"/>
        <end position="83"/>
    </location>
</feature>
<evidence type="ECO:0000256" key="3">
    <source>
        <dbReference type="ARBA" id="ARBA00022824"/>
    </source>
</evidence>
<dbReference type="Pfam" id="PF06775">
    <property type="entry name" value="Seipin"/>
    <property type="match status" value="1"/>
</dbReference>
<comment type="subcellular location">
    <subcellularLocation>
        <location evidence="1">Endoplasmic reticulum membrane</location>
        <topology evidence="1">Multi-pass membrane protein</topology>
    </subcellularLocation>
</comment>
<evidence type="ECO:0000256" key="7">
    <source>
        <dbReference type="SAM" id="Phobius"/>
    </source>
</evidence>
<dbReference type="GO" id="GO:0005789">
    <property type="term" value="C:endoplasmic reticulum membrane"/>
    <property type="evidence" value="ECO:0007669"/>
    <property type="project" value="UniProtKB-SubCell"/>
</dbReference>
<evidence type="ECO:0000256" key="1">
    <source>
        <dbReference type="ARBA" id="ARBA00004477"/>
    </source>
</evidence>
<evidence type="ECO:0000256" key="5">
    <source>
        <dbReference type="ARBA" id="ARBA00023098"/>
    </source>
</evidence>
<evidence type="ECO:0000256" key="4">
    <source>
        <dbReference type="ARBA" id="ARBA00022989"/>
    </source>
</evidence>
<keyword evidence="9" id="KW-1185">Reference proteome</keyword>
<dbReference type="AlphaFoldDB" id="A0AAN6XHB4"/>
<gene>
    <name evidence="8" type="ORF">QBC40DRAFT_283406</name>
</gene>
<accession>A0AAN6XHB4</accession>
<dbReference type="Proteomes" id="UP001303160">
    <property type="component" value="Unassembled WGS sequence"/>
</dbReference>
<proteinExistence type="predicted"/>
<dbReference type="GO" id="GO:0140042">
    <property type="term" value="P:lipid droplet formation"/>
    <property type="evidence" value="ECO:0007669"/>
    <property type="project" value="UniProtKB-ARBA"/>
</dbReference>
<reference evidence="8" key="1">
    <citation type="journal article" date="2023" name="Mol. Phylogenet. Evol.">
        <title>Genome-scale phylogeny and comparative genomics of the fungal order Sordariales.</title>
        <authorList>
            <person name="Hensen N."/>
            <person name="Bonometti L."/>
            <person name="Westerberg I."/>
            <person name="Brannstrom I.O."/>
            <person name="Guillou S."/>
            <person name="Cros-Aarteil S."/>
            <person name="Calhoun S."/>
            <person name="Haridas S."/>
            <person name="Kuo A."/>
            <person name="Mondo S."/>
            <person name="Pangilinan J."/>
            <person name="Riley R."/>
            <person name="LaButti K."/>
            <person name="Andreopoulos B."/>
            <person name="Lipzen A."/>
            <person name="Chen C."/>
            <person name="Yan M."/>
            <person name="Daum C."/>
            <person name="Ng V."/>
            <person name="Clum A."/>
            <person name="Steindorff A."/>
            <person name="Ohm R.A."/>
            <person name="Martin F."/>
            <person name="Silar P."/>
            <person name="Natvig D.O."/>
            <person name="Lalanne C."/>
            <person name="Gautier V."/>
            <person name="Ament-Velasquez S.L."/>
            <person name="Kruys A."/>
            <person name="Hutchinson M.I."/>
            <person name="Powell A.J."/>
            <person name="Barry K."/>
            <person name="Miller A.N."/>
            <person name="Grigoriev I.V."/>
            <person name="Debuchy R."/>
            <person name="Gladieux P."/>
            <person name="Hiltunen Thoren M."/>
            <person name="Johannesson H."/>
        </authorList>
    </citation>
    <scope>NUCLEOTIDE SEQUENCE</scope>
    <source>
        <strain evidence="8">CBS 315.58</strain>
    </source>
</reference>
<dbReference type="InterPro" id="IPR009617">
    <property type="entry name" value="Seipin"/>
</dbReference>